<name>A0ABY9RNS4_9BURK</name>
<dbReference type="InterPro" id="IPR041121">
    <property type="entry name" value="SDH_C"/>
</dbReference>
<comment type="pathway">
    <text evidence="1 8">Metabolic intermediate biosynthesis; chorismate biosynthesis; chorismate from D-erythrose 4-phosphate and phosphoenolpyruvate: step 4/7.</text>
</comment>
<dbReference type="Gene3D" id="3.40.50.720">
    <property type="entry name" value="NAD(P)-binding Rossmann-like Domain"/>
    <property type="match status" value="1"/>
</dbReference>
<feature type="domain" description="Quinate/shikimate 5-dehydrogenase/glutamyl-tRNA reductase" evidence="9">
    <location>
        <begin position="122"/>
        <end position="200"/>
    </location>
</feature>
<dbReference type="RefSeq" id="WP_309484014.1">
    <property type="nucleotide sequence ID" value="NZ_CP133720.1"/>
</dbReference>
<feature type="domain" description="SDH C-terminal" evidence="11">
    <location>
        <begin position="245"/>
        <end position="270"/>
    </location>
</feature>
<keyword evidence="4 8" id="KW-0521">NADP</keyword>
<organism evidence="12 13">
    <name type="scientific">Undibacterium cyanobacteriorum</name>
    <dbReference type="NCBI Taxonomy" id="3073561"/>
    <lineage>
        <taxon>Bacteria</taxon>
        <taxon>Pseudomonadati</taxon>
        <taxon>Pseudomonadota</taxon>
        <taxon>Betaproteobacteria</taxon>
        <taxon>Burkholderiales</taxon>
        <taxon>Oxalobacteraceae</taxon>
        <taxon>Undibacterium</taxon>
    </lineage>
</organism>
<feature type="active site" description="Proton acceptor" evidence="8">
    <location>
        <position position="70"/>
    </location>
</feature>
<dbReference type="EMBL" id="CP133720">
    <property type="protein sequence ID" value="WMW82543.1"/>
    <property type="molecule type" value="Genomic_DNA"/>
</dbReference>
<dbReference type="Pfam" id="PF01488">
    <property type="entry name" value="Shikimate_DH"/>
    <property type="match status" value="1"/>
</dbReference>
<feature type="binding site" evidence="8">
    <location>
        <position position="66"/>
    </location>
    <ligand>
        <name>shikimate</name>
        <dbReference type="ChEBI" id="CHEBI:36208"/>
    </ligand>
</feature>
<dbReference type="InterPro" id="IPR011342">
    <property type="entry name" value="Shikimate_DH"/>
</dbReference>
<feature type="binding site" evidence="8">
    <location>
        <position position="245"/>
    </location>
    <ligand>
        <name>NADP(+)</name>
        <dbReference type="ChEBI" id="CHEBI:58349"/>
    </ligand>
</feature>
<evidence type="ECO:0000256" key="4">
    <source>
        <dbReference type="ARBA" id="ARBA00022857"/>
    </source>
</evidence>
<reference evidence="12" key="1">
    <citation type="submission" date="2023-09" db="EMBL/GenBank/DDBJ databases">
        <title>Undibacterium sp. 20NA77.5 isolated from freshwater.</title>
        <authorList>
            <person name="Le V."/>
            <person name="Ko S.-R."/>
            <person name="Ahn C.-Y."/>
            <person name="Oh H.-M."/>
        </authorList>
    </citation>
    <scope>NUCLEOTIDE SEQUENCE</scope>
    <source>
        <strain evidence="12">20NA77.5</strain>
    </source>
</reference>
<feature type="binding site" evidence="8">
    <location>
        <begin position="131"/>
        <end position="135"/>
    </location>
    <ligand>
        <name>NADP(+)</name>
        <dbReference type="ChEBI" id="CHEBI:58349"/>
    </ligand>
</feature>
<keyword evidence="5 8" id="KW-0560">Oxidoreductase</keyword>
<evidence type="ECO:0000256" key="5">
    <source>
        <dbReference type="ARBA" id="ARBA00023002"/>
    </source>
</evidence>
<dbReference type="GO" id="GO:0004764">
    <property type="term" value="F:shikimate 3-dehydrogenase (NADP+) activity"/>
    <property type="evidence" value="ECO:0007669"/>
    <property type="project" value="UniProtKB-EC"/>
</dbReference>
<dbReference type="InterPro" id="IPR006151">
    <property type="entry name" value="Shikm_DH/Glu-tRNA_Rdtase"/>
</dbReference>
<dbReference type="PANTHER" id="PTHR21089">
    <property type="entry name" value="SHIKIMATE DEHYDROGENASE"/>
    <property type="match status" value="1"/>
</dbReference>
<proteinExistence type="inferred from homology"/>
<sequence length="286" mass="30449">MGASETDLYCVFGNPIAHSKSPLIHGLFAEQTAQALRYEARLAPLDGFAAEVSEFAQQNGRGANVTVPFKLEAFALCDRLSKRAESAGAVNTLRFVDDKIEGDNTDGVGLVRDIVVNAGFAIRGKRVLLIGAGGAARGALLPLLEQQPKSVLISNRTVSKAEELVAMASKWTSEKDVCTASSFQDVSGEFDLIINASSASLMGESIALPNTLYAPQSLAYDMMYGAELTPFLKNAQNAGSMVRDGLGMLIEQAAEAFAIWRGVRPDTQRVFAQLRGALSAAKDLST</sequence>
<evidence type="ECO:0000256" key="7">
    <source>
        <dbReference type="ARBA" id="ARBA00049442"/>
    </source>
</evidence>
<evidence type="ECO:0000256" key="6">
    <source>
        <dbReference type="ARBA" id="ARBA00023141"/>
    </source>
</evidence>
<comment type="function">
    <text evidence="8">Involved in the biosynthesis of the chorismate, which leads to the biosynthesis of aromatic amino acids. Catalyzes the reversible NADPH linked reduction of 3-dehydroshikimate (DHSA) to yield shikimate (SA).</text>
</comment>
<dbReference type="InterPro" id="IPR046346">
    <property type="entry name" value="Aminoacid_DH-like_N_sf"/>
</dbReference>
<accession>A0ABY9RNS4</accession>
<evidence type="ECO:0000259" key="10">
    <source>
        <dbReference type="Pfam" id="PF08501"/>
    </source>
</evidence>
<dbReference type="InterPro" id="IPR022893">
    <property type="entry name" value="Shikimate_DH_fam"/>
</dbReference>
<feature type="binding site" evidence="8">
    <location>
        <position position="106"/>
    </location>
    <ligand>
        <name>shikimate</name>
        <dbReference type="ChEBI" id="CHEBI:36208"/>
    </ligand>
</feature>
<evidence type="ECO:0000313" key="12">
    <source>
        <dbReference type="EMBL" id="WMW82543.1"/>
    </source>
</evidence>
<feature type="domain" description="Shikimate dehydrogenase substrate binding N-terminal" evidence="10">
    <location>
        <begin position="11"/>
        <end position="93"/>
    </location>
</feature>
<dbReference type="InterPro" id="IPR036291">
    <property type="entry name" value="NAD(P)-bd_dom_sf"/>
</dbReference>
<comment type="subunit">
    <text evidence="8">Homodimer.</text>
</comment>
<feature type="binding site" evidence="8">
    <location>
        <position position="222"/>
    </location>
    <ligand>
        <name>NADP(+)</name>
        <dbReference type="ChEBI" id="CHEBI:58349"/>
    </ligand>
</feature>
<keyword evidence="6 8" id="KW-0057">Aromatic amino acid biosynthesis</keyword>
<dbReference type="CDD" id="cd01065">
    <property type="entry name" value="NAD_bind_Shikimate_DH"/>
    <property type="match status" value="1"/>
</dbReference>
<dbReference type="HAMAP" id="MF_00222">
    <property type="entry name" value="Shikimate_DH_AroE"/>
    <property type="match status" value="1"/>
</dbReference>
<keyword evidence="3 8" id="KW-0028">Amino-acid biosynthesis</keyword>
<dbReference type="InterPro" id="IPR013708">
    <property type="entry name" value="Shikimate_DH-bd_N"/>
</dbReference>
<evidence type="ECO:0000259" key="9">
    <source>
        <dbReference type="Pfam" id="PF01488"/>
    </source>
</evidence>
<evidence type="ECO:0000256" key="3">
    <source>
        <dbReference type="ARBA" id="ARBA00022605"/>
    </source>
</evidence>
<evidence type="ECO:0000256" key="1">
    <source>
        <dbReference type="ARBA" id="ARBA00004871"/>
    </source>
</evidence>
<dbReference type="Pfam" id="PF18317">
    <property type="entry name" value="SDH_C"/>
    <property type="match status" value="1"/>
</dbReference>
<evidence type="ECO:0000256" key="8">
    <source>
        <dbReference type="HAMAP-Rule" id="MF_00222"/>
    </source>
</evidence>
<dbReference type="Proteomes" id="UP001181355">
    <property type="component" value="Chromosome"/>
</dbReference>
<comment type="catalytic activity">
    <reaction evidence="7 8">
        <text>shikimate + NADP(+) = 3-dehydroshikimate + NADPH + H(+)</text>
        <dbReference type="Rhea" id="RHEA:17737"/>
        <dbReference type="ChEBI" id="CHEBI:15378"/>
        <dbReference type="ChEBI" id="CHEBI:16630"/>
        <dbReference type="ChEBI" id="CHEBI:36208"/>
        <dbReference type="ChEBI" id="CHEBI:57783"/>
        <dbReference type="ChEBI" id="CHEBI:58349"/>
        <dbReference type="EC" id="1.1.1.25"/>
    </reaction>
</comment>
<evidence type="ECO:0000259" key="11">
    <source>
        <dbReference type="Pfam" id="PF18317"/>
    </source>
</evidence>
<comment type="similarity">
    <text evidence="8">Belongs to the shikimate dehydrogenase family.</text>
</comment>
<evidence type="ECO:0000256" key="2">
    <source>
        <dbReference type="ARBA" id="ARBA00012962"/>
    </source>
</evidence>
<dbReference type="NCBIfam" id="NF001310">
    <property type="entry name" value="PRK00258.1-2"/>
    <property type="match status" value="1"/>
</dbReference>
<gene>
    <name evidence="8 12" type="primary">aroE</name>
    <name evidence="12" type="ORF">RF679_12475</name>
</gene>
<feature type="binding site" evidence="8">
    <location>
        <begin position="19"/>
        <end position="21"/>
    </location>
    <ligand>
        <name>shikimate</name>
        <dbReference type="ChEBI" id="CHEBI:36208"/>
    </ligand>
</feature>
<feature type="binding site" evidence="8">
    <location>
        <position position="224"/>
    </location>
    <ligand>
        <name>shikimate</name>
        <dbReference type="ChEBI" id="CHEBI:36208"/>
    </ligand>
</feature>
<dbReference type="Gene3D" id="3.40.50.10860">
    <property type="entry name" value="Leucine Dehydrogenase, chain A, domain 1"/>
    <property type="match status" value="1"/>
</dbReference>
<keyword evidence="13" id="KW-1185">Reference proteome</keyword>
<feature type="binding site" evidence="8">
    <location>
        <begin position="155"/>
        <end position="160"/>
    </location>
    <ligand>
        <name>NADP(+)</name>
        <dbReference type="ChEBI" id="CHEBI:58349"/>
    </ligand>
</feature>
<dbReference type="SUPFAM" id="SSF53223">
    <property type="entry name" value="Aminoacid dehydrogenase-like, N-terminal domain"/>
    <property type="match status" value="1"/>
</dbReference>
<dbReference type="Pfam" id="PF08501">
    <property type="entry name" value="Shikimate_dh_N"/>
    <property type="match status" value="1"/>
</dbReference>
<comment type="caution">
    <text evidence="8">Lacks conserved residue(s) required for the propagation of feature annotation.</text>
</comment>
<evidence type="ECO:0000313" key="13">
    <source>
        <dbReference type="Proteomes" id="UP001181355"/>
    </source>
</evidence>
<feature type="binding site" evidence="8">
    <location>
        <position position="252"/>
    </location>
    <ligand>
        <name>shikimate</name>
        <dbReference type="ChEBI" id="CHEBI:36208"/>
    </ligand>
</feature>
<dbReference type="NCBIfam" id="TIGR00507">
    <property type="entry name" value="aroE"/>
    <property type="match status" value="1"/>
</dbReference>
<dbReference type="SUPFAM" id="SSF51735">
    <property type="entry name" value="NAD(P)-binding Rossmann-fold domains"/>
    <property type="match status" value="1"/>
</dbReference>
<dbReference type="PANTHER" id="PTHR21089:SF1">
    <property type="entry name" value="BIFUNCTIONAL 3-DEHYDROQUINATE DEHYDRATASE_SHIKIMATE DEHYDROGENASE, CHLOROPLASTIC"/>
    <property type="match status" value="1"/>
</dbReference>
<dbReference type="EC" id="1.1.1.25" evidence="2 8"/>
<feature type="binding site" evidence="8">
    <location>
        <position position="91"/>
    </location>
    <ligand>
        <name>shikimate</name>
        <dbReference type="ChEBI" id="CHEBI:36208"/>
    </ligand>
</feature>
<protein>
    <recommendedName>
        <fullName evidence="2 8">Shikimate dehydrogenase (NADP(+))</fullName>
        <shortName evidence="8">SDH</shortName>
        <ecNumber evidence="2 8">1.1.1.25</ecNumber>
    </recommendedName>
</protein>